<organism evidence="1 2">
    <name type="scientific">Microbispora rosea</name>
    <dbReference type="NCBI Taxonomy" id="58117"/>
    <lineage>
        <taxon>Bacteria</taxon>
        <taxon>Bacillati</taxon>
        <taxon>Actinomycetota</taxon>
        <taxon>Actinomycetes</taxon>
        <taxon>Streptosporangiales</taxon>
        <taxon>Streptosporangiaceae</taxon>
        <taxon>Microbispora</taxon>
    </lineage>
</organism>
<keyword evidence="2" id="KW-1185">Reference proteome</keyword>
<name>A0A1N7GU49_9ACTN</name>
<evidence type="ECO:0000313" key="2">
    <source>
        <dbReference type="Proteomes" id="UP000186096"/>
    </source>
</evidence>
<dbReference type="STRING" id="58117.SAMN05421833_132101"/>
<proteinExistence type="predicted"/>
<dbReference type="PANTHER" id="PTHR35446:SF2">
    <property type="entry name" value="CARBOXYMUCONOLACTONE DECARBOXYLASE-LIKE DOMAIN-CONTAINING PROTEIN"/>
    <property type="match status" value="1"/>
</dbReference>
<dbReference type="InterPro" id="IPR029032">
    <property type="entry name" value="AhpD-like"/>
</dbReference>
<keyword evidence="1" id="KW-0575">Peroxidase</keyword>
<dbReference type="Gene3D" id="1.20.1290.10">
    <property type="entry name" value="AhpD-like"/>
    <property type="match status" value="1"/>
</dbReference>
<accession>A0A1N7GU49</accession>
<dbReference type="EMBL" id="FTNI01000032">
    <property type="protein sequence ID" value="SIS16082.1"/>
    <property type="molecule type" value="Genomic_DNA"/>
</dbReference>
<dbReference type="PANTHER" id="PTHR35446">
    <property type="entry name" value="SI:CH211-175M2.5"/>
    <property type="match status" value="1"/>
</dbReference>
<sequence length="201" mass="21327">MDRIGFLGVPDVGAEARQIFDEDVAEVGYVMSVSRLWAYQPATVTGLFALLRQVNTGDRLSLRQRSVLVTACASAFGDSYCSLVWGGRLAEASDARTAAGVLRGVDDGLSASERAMAAWARKVARDPNGTTAADVQELRDAGFDDAQIFTITVFVALRVAFSTVNDALGLRPDAPLRSTVPGAVRDAVTFGRPIDDAADEA</sequence>
<protein>
    <submittedName>
        <fullName evidence="1">Uncharacterized peroxidase-related enzyme</fullName>
    </submittedName>
</protein>
<dbReference type="GO" id="GO:0004601">
    <property type="term" value="F:peroxidase activity"/>
    <property type="evidence" value="ECO:0007669"/>
    <property type="project" value="UniProtKB-KW"/>
</dbReference>
<dbReference type="RefSeq" id="WP_076441201.1">
    <property type="nucleotide sequence ID" value="NZ_CP192071.1"/>
</dbReference>
<gene>
    <name evidence="1" type="ORF">SAMN05421833_132101</name>
</gene>
<dbReference type="SUPFAM" id="SSF69118">
    <property type="entry name" value="AhpD-like"/>
    <property type="match status" value="1"/>
</dbReference>
<reference evidence="2" key="1">
    <citation type="submission" date="2017-01" db="EMBL/GenBank/DDBJ databases">
        <authorList>
            <person name="Varghese N."/>
            <person name="Submissions S."/>
        </authorList>
    </citation>
    <scope>NUCLEOTIDE SEQUENCE [LARGE SCALE GENOMIC DNA]</scope>
    <source>
        <strain evidence="2">ATCC 12950</strain>
    </source>
</reference>
<dbReference type="OrthoDB" id="153253at2"/>
<keyword evidence="1" id="KW-0560">Oxidoreductase</keyword>
<dbReference type="AlphaFoldDB" id="A0A1N7GU49"/>
<evidence type="ECO:0000313" key="1">
    <source>
        <dbReference type="EMBL" id="SIS16082.1"/>
    </source>
</evidence>
<dbReference type="Proteomes" id="UP000186096">
    <property type="component" value="Unassembled WGS sequence"/>
</dbReference>